<dbReference type="GO" id="GO:0061630">
    <property type="term" value="F:ubiquitin protein ligase activity"/>
    <property type="evidence" value="ECO:0007669"/>
    <property type="project" value="TreeGrafter"/>
</dbReference>
<evidence type="ECO:0000313" key="4">
    <source>
        <dbReference type="EMBL" id="VDO88614.1"/>
    </source>
</evidence>
<dbReference type="GO" id="GO:0006974">
    <property type="term" value="P:DNA damage response"/>
    <property type="evidence" value="ECO:0007669"/>
    <property type="project" value="TreeGrafter"/>
</dbReference>
<dbReference type="SUPFAM" id="SSF52540">
    <property type="entry name" value="P-loop containing nucleoside triphosphate hydrolases"/>
    <property type="match status" value="1"/>
</dbReference>
<feature type="compositionally biased region" description="Acidic residues" evidence="2">
    <location>
        <begin position="416"/>
        <end position="427"/>
    </location>
</feature>
<organism evidence="4">
    <name type="scientific">Heligmosomoides polygyrus</name>
    <name type="common">Parasitic roundworm</name>
    <dbReference type="NCBI Taxonomy" id="6339"/>
    <lineage>
        <taxon>Eukaryota</taxon>
        <taxon>Metazoa</taxon>
        <taxon>Ecdysozoa</taxon>
        <taxon>Nematoda</taxon>
        <taxon>Chromadorea</taxon>
        <taxon>Rhabditida</taxon>
        <taxon>Rhabditina</taxon>
        <taxon>Rhabditomorpha</taxon>
        <taxon>Strongyloidea</taxon>
        <taxon>Heligmosomidae</taxon>
        <taxon>Heligmosomoides</taxon>
    </lineage>
</organism>
<evidence type="ECO:0000256" key="1">
    <source>
        <dbReference type="ARBA" id="ARBA00022801"/>
    </source>
</evidence>
<dbReference type="InterPro" id="IPR027417">
    <property type="entry name" value="P-loop_NTPase"/>
</dbReference>
<dbReference type="Pfam" id="PF00271">
    <property type="entry name" value="Helicase_C"/>
    <property type="match status" value="1"/>
</dbReference>
<dbReference type="GO" id="GO:0000209">
    <property type="term" value="P:protein polyubiquitination"/>
    <property type="evidence" value="ECO:0007669"/>
    <property type="project" value="TreeGrafter"/>
</dbReference>
<dbReference type="GO" id="GO:0016787">
    <property type="term" value="F:hydrolase activity"/>
    <property type="evidence" value="ECO:0007669"/>
    <property type="project" value="UniProtKB-KW"/>
</dbReference>
<sequence length="427" mass="47735">MSYVVMLEGLSHTSAFKELKEHFPVTGESLRLLKSVTFLQAEGCCDTVVDDTLIEPRMETKECLRMMSCIHNVSIEINPSAAEMRPYLNCHKVGSREALLKRMLKLSRKGVVDAVQQFYEKLLEWFEFTEKLTRREIACGAMRFQLGMSVMLPYSMRPVMLTAQILGRAMSDFIKAEEESVRAASTAVSSLRYLGTLRRVSVPSTRVRCVTCRLSCSVDSTMYVSNGSDELIPNIRLTVKFDRIIRLLKDLVASPSTSKILVFTSIAAVIHPFAALLKLVKLPHLVLDGGSKTKTLSLFRHDPNMKILLMSLRTGANGLNLTEANHVVFMEPVTETSVLSQAVGRVDRIGQRRTITVHNFVVKGSIEEEIYNIVSNGEEQSRWSLNTLYQVFGIGRTDSSQQSDPLPVEELGNDGSDVDDGEEDDDD</sequence>
<dbReference type="OrthoDB" id="423559at2759"/>
<dbReference type="SMART" id="SM00490">
    <property type="entry name" value="HELICc"/>
    <property type="match status" value="1"/>
</dbReference>
<evidence type="ECO:0000313" key="6">
    <source>
        <dbReference type="WBParaSite" id="HPBE_0001144201-mRNA-1"/>
    </source>
</evidence>
<keyword evidence="1" id="KW-0378">Hydrolase</keyword>
<dbReference type="InterPro" id="IPR052583">
    <property type="entry name" value="ATP-helicase/E3_Ub-Ligase"/>
</dbReference>
<feature type="domain" description="Helicase C-terminal" evidence="3">
    <location>
        <begin position="247"/>
        <end position="412"/>
    </location>
</feature>
<accession>A0A3P7ZWP1</accession>
<reference evidence="4 5" key="1">
    <citation type="submission" date="2018-11" db="EMBL/GenBank/DDBJ databases">
        <authorList>
            <consortium name="Pathogen Informatics"/>
        </authorList>
    </citation>
    <scope>NUCLEOTIDE SEQUENCE [LARGE SCALE GENOMIC DNA]</scope>
</reference>
<dbReference type="CDD" id="cd18793">
    <property type="entry name" value="SF2_C_SNF"/>
    <property type="match status" value="1"/>
</dbReference>
<protein>
    <submittedName>
        <fullName evidence="6">Helicase C-terminal domain-containing protein</fullName>
    </submittedName>
</protein>
<evidence type="ECO:0000313" key="5">
    <source>
        <dbReference type="Proteomes" id="UP000050761"/>
    </source>
</evidence>
<feature type="region of interest" description="Disordered" evidence="2">
    <location>
        <begin position="397"/>
        <end position="427"/>
    </location>
</feature>
<dbReference type="EMBL" id="UZAH01027106">
    <property type="protein sequence ID" value="VDO88614.1"/>
    <property type="molecule type" value="Genomic_DNA"/>
</dbReference>
<evidence type="ECO:0000259" key="3">
    <source>
        <dbReference type="PROSITE" id="PS51194"/>
    </source>
</evidence>
<dbReference type="Gene3D" id="3.40.50.300">
    <property type="entry name" value="P-loop containing nucleotide triphosphate hydrolases"/>
    <property type="match status" value="1"/>
</dbReference>
<reference evidence="6" key="2">
    <citation type="submission" date="2019-09" db="UniProtKB">
        <authorList>
            <consortium name="WormBaseParasite"/>
        </authorList>
    </citation>
    <scope>IDENTIFICATION</scope>
</reference>
<dbReference type="PROSITE" id="PS51194">
    <property type="entry name" value="HELICASE_CTER"/>
    <property type="match status" value="1"/>
</dbReference>
<dbReference type="GO" id="GO:0005634">
    <property type="term" value="C:nucleus"/>
    <property type="evidence" value="ECO:0007669"/>
    <property type="project" value="TreeGrafter"/>
</dbReference>
<dbReference type="PANTHER" id="PTHR45865">
    <property type="entry name" value="E3 UBIQUITIN-PROTEIN LIGASE SHPRH FAMILY MEMBER"/>
    <property type="match status" value="1"/>
</dbReference>
<proteinExistence type="predicted"/>
<evidence type="ECO:0000256" key="2">
    <source>
        <dbReference type="SAM" id="MobiDB-lite"/>
    </source>
</evidence>
<name>A0A3P7ZWP1_HELPZ</name>
<dbReference type="InterPro" id="IPR049730">
    <property type="entry name" value="SNF2/RAD54-like_C"/>
</dbReference>
<dbReference type="Proteomes" id="UP000050761">
    <property type="component" value="Unassembled WGS sequence"/>
</dbReference>
<dbReference type="AlphaFoldDB" id="A0A3P7ZWP1"/>
<dbReference type="InterPro" id="IPR001650">
    <property type="entry name" value="Helicase_C-like"/>
</dbReference>
<dbReference type="PANTHER" id="PTHR45865:SF1">
    <property type="entry name" value="E3 UBIQUITIN-PROTEIN LIGASE SHPRH"/>
    <property type="match status" value="1"/>
</dbReference>
<dbReference type="WBParaSite" id="HPBE_0001144201-mRNA-1">
    <property type="protein sequence ID" value="HPBE_0001144201-mRNA-1"/>
    <property type="gene ID" value="HPBE_0001144201"/>
</dbReference>
<gene>
    <name evidence="4" type="ORF">HPBE_LOCUS11443</name>
</gene>
<keyword evidence="5" id="KW-1185">Reference proteome</keyword>